<dbReference type="Proteomes" id="UP001362999">
    <property type="component" value="Unassembled WGS sequence"/>
</dbReference>
<organism evidence="1 2">
    <name type="scientific">Favolaschia claudopus</name>
    <dbReference type="NCBI Taxonomy" id="2862362"/>
    <lineage>
        <taxon>Eukaryota</taxon>
        <taxon>Fungi</taxon>
        <taxon>Dikarya</taxon>
        <taxon>Basidiomycota</taxon>
        <taxon>Agaricomycotina</taxon>
        <taxon>Agaricomycetes</taxon>
        <taxon>Agaricomycetidae</taxon>
        <taxon>Agaricales</taxon>
        <taxon>Marasmiineae</taxon>
        <taxon>Mycenaceae</taxon>
        <taxon>Favolaschia</taxon>
    </lineage>
</organism>
<gene>
    <name evidence="1" type="ORF">R3P38DRAFT_3339901</name>
</gene>
<proteinExistence type="predicted"/>
<reference evidence="1 2" key="1">
    <citation type="journal article" date="2024" name="J Genomics">
        <title>Draft genome sequencing and assembly of Favolaschia claudopus CIRM-BRFM 2984 isolated from oak limbs.</title>
        <authorList>
            <person name="Navarro D."/>
            <person name="Drula E."/>
            <person name="Chaduli D."/>
            <person name="Cazenave R."/>
            <person name="Ahrendt S."/>
            <person name="Wang J."/>
            <person name="Lipzen A."/>
            <person name="Daum C."/>
            <person name="Barry K."/>
            <person name="Grigoriev I.V."/>
            <person name="Favel A."/>
            <person name="Rosso M.N."/>
            <person name="Martin F."/>
        </authorList>
    </citation>
    <scope>NUCLEOTIDE SEQUENCE [LARGE SCALE GENOMIC DNA]</scope>
    <source>
        <strain evidence="1 2">CIRM-BRFM 2984</strain>
    </source>
</reference>
<protein>
    <submittedName>
        <fullName evidence="1">Uncharacterized protein</fullName>
    </submittedName>
</protein>
<accession>A0AAW0EKL9</accession>
<comment type="caution">
    <text evidence="1">The sequence shown here is derived from an EMBL/GenBank/DDBJ whole genome shotgun (WGS) entry which is preliminary data.</text>
</comment>
<dbReference type="EMBL" id="JAWWNJ010000001">
    <property type="protein sequence ID" value="KAK7064679.1"/>
    <property type="molecule type" value="Genomic_DNA"/>
</dbReference>
<evidence type="ECO:0000313" key="2">
    <source>
        <dbReference type="Proteomes" id="UP001362999"/>
    </source>
</evidence>
<sequence>MAKRDIENRTAAEIHDTKTHLRSRQAALNFMKINEDPPIASLGTLATHLREHAARGLGKRQQAQKHKRAYIEAGFNSIAARELWWPSLARQLSNETGPQVFERSCVVVAGRQDEESLQKSQIPPATPMTRLSLVSKSPPVVVASVFQAPSSGSSGLNVSKQGARDLLPTFCFQTRGGAGVGCIVNGVQSNYLDESRAILHPELRRLCNCDLDAG</sequence>
<keyword evidence="2" id="KW-1185">Reference proteome</keyword>
<name>A0AAW0EKL9_9AGAR</name>
<dbReference type="AlphaFoldDB" id="A0AAW0EKL9"/>
<evidence type="ECO:0000313" key="1">
    <source>
        <dbReference type="EMBL" id="KAK7064679.1"/>
    </source>
</evidence>